<dbReference type="Proteomes" id="UP001565200">
    <property type="component" value="Unassembled WGS sequence"/>
</dbReference>
<name>A0ABV4D0I1_9BACT</name>
<dbReference type="PANTHER" id="PTHR30217:SF10">
    <property type="entry name" value="23S RRNA 5-HYDROXYCYTIDINE C2501 SYNTHASE"/>
    <property type="match status" value="1"/>
</dbReference>
<accession>A0ABV4D0I1</accession>
<dbReference type="Pfam" id="PF12392">
    <property type="entry name" value="DUF3656"/>
    <property type="match status" value="1"/>
</dbReference>
<dbReference type="PANTHER" id="PTHR30217">
    <property type="entry name" value="PEPTIDASE U32 FAMILY"/>
    <property type="match status" value="1"/>
</dbReference>
<feature type="domain" description="Peptidase U32 collagenase" evidence="1">
    <location>
        <begin position="383"/>
        <end position="495"/>
    </location>
</feature>
<gene>
    <name evidence="2" type="ORF">AAK873_13260</name>
</gene>
<dbReference type="Pfam" id="PF01136">
    <property type="entry name" value="Peptidase_U32"/>
    <property type="match status" value="1"/>
</dbReference>
<evidence type="ECO:0000313" key="3">
    <source>
        <dbReference type="Proteomes" id="UP001565200"/>
    </source>
</evidence>
<keyword evidence="3" id="KW-1185">Reference proteome</keyword>
<dbReference type="InterPro" id="IPR051454">
    <property type="entry name" value="RNA/ubiquinone_mod_enzymes"/>
</dbReference>
<evidence type="ECO:0000313" key="2">
    <source>
        <dbReference type="EMBL" id="MEY8246571.1"/>
    </source>
</evidence>
<organism evidence="2 3">
    <name type="scientific">Heminiphilus faecis</name>
    <dbReference type="NCBI Taxonomy" id="2601703"/>
    <lineage>
        <taxon>Bacteria</taxon>
        <taxon>Pseudomonadati</taxon>
        <taxon>Bacteroidota</taxon>
        <taxon>Bacteroidia</taxon>
        <taxon>Bacteroidales</taxon>
        <taxon>Muribaculaceae</taxon>
        <taxon>Heminiphilus</taxon>
    </lineage>
</organism>
<reference evidence="2 3" key="1">
    <citation type="submission" date="2024-03" db="EMBL/GenBank/DDBJ databases">
        <title>Mouse gut bacterial collection (mGBC) of GemPharmatech.</title>
        <authorList>
            <person name="He Y."/>
            <person name="Dong L."/>
            <person name="Wu D."/>
            <person name="Gao X."/>
            <person name="Lin Z."/>
        </authorList>
    </citation>
    <scope>NUCLEOTIDE SEQUENCE [LARGE SCALE GENOMIC DNA]</scope>
    <source>
        <strain evidence="2 3">54-13</strain>
    </source>
</reference>
<evidence type="ECO:0000259" key="1">
    <source>
        <dbReference type="Pfam" id="PF12392"/>
    </source>
</evidence>
<protein>
    <submittedName>
        <fullName evidence="2">U32 family peptidase</fullName>
    </submittedName>
</protein>
<proteinExistence type="predicted"/>
<dbReference type="RefSeq" id="WP_369863992.1">
    <property type="nucleotide sequence ID" value="NZ_JBCLPP010000057.1"/>
</dbReference>
<dbReference type="InterPro" id="IPR020988">
    <property type="entry name" value="Pept_U32_collagenase"/>
</dbReference>
<dbReference type="EMBL" id="JBCLPP010000057">
    <property type="protein sequence ID" value="MEY8246571.1"/>
    <property type="molecule type" value="Genomic_DNA"/>
</dbReference>
<sequence>MPQPIKIELLAPARDGAVAVEAIRHGADAVYIGAESFGARAAAGNSTDDIARVVDYAHRFDARVYVTVNTIVYDSELKAVERLVRRLYTAGVDAVIVQDMALLRMDIPPIALHASTQCDTRTPARARFLQDVGFSQIVLPRELSLREIEAVKRAVDVPLEAFVHGALCVSYSGDCHASAVLRGRSANRGECAQICRLPYDLYDGADKCVERGRHLLSLRDMNLSDRLEAMLDAGVSSLKIEGRLKDVGYVKNIVAHYRRALDDIFARSGGRYCALSSGEVRLGFDPSPSKSFNRGFTRYFLDGPRQGGMASIYTPKSQGERVGVVSSVRGGVIEARLDVELANGDGLACFTPGKSLQGFRLNRVDGSRLYPAGSVSLSPGTVLYRNSDKAFDDILARPSATRTIGVSMRLGVVGSDRLALEVIDVRGNEVTVVRDVGVIAPARSGQNEARRRVLSKLGGTDYELSELVDEVGDRFIAAGVLAALRREAVGLLDAAQAVRYRRELRRPECGGAVFPDGPELSYHENVANALARRFYEEHGASLVCPAIEVESPRRVSGLTVMTTRYCLRRELGACLREDGAARLAGPLRLESGDIALGLEFDCRNCRMHVNVLDGKKKKQ</sequence>
<comment type="caution">
    <text evidence="2">The sequence shown here is derived from an EMBL/GenBank/DDBJ whole genome shotgun (WGS) entry which is preliminary data.</text>
</comment>
<dbReference type="InterPro" id="IPR001539">
    <property type="entry name" value="Peptidase_U32"/>
</dbReference>